<protein>
    <submittedName>
        <fullName evidence="1">Uncharacterized protein</fullName>
    </submittedName>
</protein>
<evidence type="ECO:0000313" key="1">
    <source>
        <dbReference type="EMBL" id="KAI9455202.1"/>
    </source>
</evidence>
<keyword evidence="2" id="KW-1185">Reference proteome</keyword>
<dbReference type="Proteomes" id="UP001207468">
    <property type="component" value="Unassembled WGS sequence"/>
</dbReference>
<reference evidence="1" key="1">
    <citation type="submission" date="2021-03" db="EMBL/GenBank/DDBJ databases">
        <title>Evolutionary priming and transition to the ectomycorrhizal habit in an iconic lineage of mushroom-forming fungi: is preadaptation a requirement?</title>
        <authorList>
            <consortium name="DOE Joint Genome Institute"/>
            <person name="Looney B.P."/>
            <person name="Miyauchi S."/>
            <person name="Morin E."/>
            <person name="Drula E."/>
            <person name="Courty P.E."/>
            <person name="Chicoki N."/>
            <person name="Fauchery L."/>
            <person name="Kohler A."/>
            <person name="Kuo A."/>
            <person name="LaButti K."/>
            <person name="Pangilinan J."/>
            <person name="Lipzen A."/>
            <person name="Riley R."/>
            <person name="Andreopoulos W."/>
            <person name="He G."/>
            <person name="Johnson J."/>
            <person name="Barry K.W."/>
            <person name="Grigoriev I.V."/>
            <person name="Nagy L."/>
            <person name="Hibbett D."/>
            <person name="Henrissat B."/>
            <person name="Matheny P.B."/>
            <person name="Labbe J."/>
            <person name="Martin A.F."/>
        </authorList>
    </citation>
    <scope>NUCLEOTIDE SEQUENCE</scope>
    <source>
        <strain evidence="1">BPL698</strain>
    </source>
</reference>
<sequence>MRSRRIFFFLFNRALISSYSLSERCCMSTRPPELVNPDEINIASKVFQLVGGPDNLEHRSPHRLLGITLKEQPRSRASPWSTVQNQLG</sequence>
<proteinExistence type="predicted"/>
<evidence type="ECO:0000313" key="2">
    <source>
        <dbReference type="Proteomes" id="UP001207468"/>
    </source>
</evidence>
<organism evidence="1 2">
    <name type="scientific">Russula earlei</name>
    <dbReference type="NCBI Taxonomy" id="71964"/>
    <lineage>
        <taxon>Eukaryota</taxon>
        <taxon>Fungi</taxon>
        <taxon>Dikarya</taxon>
        <taxon>Basidiomycota</taxon>
        <taxon>Agaricomycotina</taxon>
        <taxon>Agaricomycetes</taxon>
        <taxon>Russulales</taxon>
        <taxon>Russulaceae</taxon>
        <taxon>Russula</taxon>
    </lineage>
</organism>
<gene>
    <name evidence="1" type="ORF">F5148DRAFT_1226778</name>
</gene>
<dbReference type="EMBL" id="JAGFNK010000255">
    <property type="protein sequence ID" value="KAI9455202.1"/>
    <property type="molecule type" value="Genomic_DNA"/>
</dbReference>
<name>A0ACC0TZW8_9AGAM</name>
<accession>A0ACC0TZW8</accession>
<comment type="caution">
    <text evidence="1">The sequence shown here is derived from an EMBL/GenBank/DDBJ whole genome shotgun (WGS) entry which is preliminary data.</text>
</comment>